<dbReference type="InterPro" id="IPR006114">
    <property type="entry name" value="6PGDH_C"/>
</dbReference>
<reference evidence="8 9" key="1">
    <citation type="submission" date="2016-06" db="EMBL/GenBank/DDBJ databases">
        <title>Evolution of pathogenesis and genome organization in the Tremellales.</title>
        <authorList>
            <person name="Cuomo C."/>
            <person name="Litvintseva A."/>
            <person name="Heitman J."/>
            <person name="Chen Y."/>
            <person name="Sun S."/>
            <person name="Springer D."/>
            <person name="Dromer F."/>
            <person name="Young S."/>
            <person name="Zeng Q."/>
            <person name="Chapman S."/>
            <person name="Gujja S."/>
            <person name="Saif S."/>
            <person name="Birren B."/>
        </authorList>
    </citation>
    <scope>NUCLEOTIDE SEQUENCE [LARGE SCALE GENOMIC DNA]</scope>
    <source>
        <strain evidence="8 9">ATCC 28783</strain>
    </source>
</reference>
<dbReference type="InParanoid" id="A0A4Q1BCF8"/>
<protein>
    <recommendedName>
        <fullName evidence="3">phosphogluconate dehydrogenase (NADP(+)-dependent, decarboxylating)</fullName>
        <ecNumber evidence="3">1.1.1.44</ecNumber>
    </recommendedName>
</protein>
<dbReference type="FunFam" id="3.40.50.720:FF:000634">
    <property type="entry name" value="6-phosphogluconate dehydrogenase, decarboxylating"/>
    <property type="match status" value="1"/>
</dbReference>
<dbReference type="SUPFAM" id="SSF51735">
    <property type="entry name" value="NAD(P)-binding Rossmann-fold domains"/>
    <property type="match status" value="1"/>
</dbReference>
<dbReference type="InterPro" id="IPR006183">
    <property type="entry name" value="Pgluconate_DH"/>
</dbReference>
<evidence type="ECO:0000256" key="5">
    <source>
        <dbReference type="ARBA" id="ARBA00023064"/>
    </source>
</evidence>
<dbReference type="EC" id="1.1.1.44" evidence="3"/>
<comment type="similarity">
    <text evidence="2">Belongs to the 6-phosphogluconate dehydrogenase family.</text>
</comment>
<evidence type="ECO:0000256" key="1">
    <source>
        <dbReference type="ARBA" id="ARBA00004874"/>
    </source>
</evidence>
<sequence length="507" mass="55307">MANIEIGIIGSGSMGSGMTLLFAEHGSTIGCFDTDQKAVQAILDQAKKTETGDDSRVHGFNSLKDLVNAFIKDPNGGHERRIIVLSLPHGKVVDGVCEELLPILDKGDVVVDGGNEWWESTERRQAKAKERGIEWIGMGVSGGYQAARHGPSMSPGGTKEAYDFVEPYLKKWAVKTPEGEPCVCYVGPGGSGHYVKMIHNGIEHAHLSILCEIRAVMAYQFGLSNDEISNYFEKWYRSGPLRGNYLIGIGYKGLRFKKGGGIEDKRGIVEDVEDKVTQDVDLSEGTGTWSTMEIATRHVAAPAIAASHQLRIISSDKSERLEVVKNMSLPQPREDKLGKGVKEDVMKSVEKAVYGCILGGFVQGLAIIAKASQEQKWDISLAETMKIWRAGCIIQSDGICDLLLPHLTKFPPSEPHNLLQSIPEVAKELASTYAAVKEVYMLAVAADAVAPAVGATLEWMKSVSGKNLPTDFEEMELDYFGHHNYDIKGHPEPGHSKGKYHTVFAPA</sequence>
<dbReference type="InterPro" id="IPR036291">
    <property type="entry name" value="NAD(P)-bd_dom_sf"/>
</dbReference>
<dbReference type="AlphaFoldDB" id="A0A4Q1BCF8"/>
<evidence type="ECO:0000256" key="6">
    <source>
        <dbReference type="ARBA" id="ARBA00023126"/>
    </source>
</evidence>
<dbReference type="GO" id="GO:0050661">
    <property type="term" value="F:NADP binding"/>
    <property type="evidence" value="ECO:0007669"/>
    <property type="project" value="InterPro"/>
</dbReference>
<organism evidence="8 9">
    <name type="scientific">Tremella mesenterica</name>
    <name type="common">Jelly fungus</name>
    <dbReference type="NCBI Taxonomy" id="5217"/>
    <lineage>
        <taxon>Eukaryota</taxon>
        <taxon>Fungi</taxon>
        <taxon>Dikarya</taxon>
        <taxon>Basidiomycota</taxon>
        <taxon>Agaricomycotina</taxon>
        <taxon>Tremellomycetes</taxon>
        <taxon>Tremellales</taxon>
        <taxon>Tremellaceae</taxon>
        <taxon>Tremella</taxon>
    </lineage>
</organism>
<dbReference type="VEuPathDB" id="FungiDB:TREMEDRAFT_66926"/>
<accession>A0A4Q1BCF8</accession>
<evidence type="ECO:0000256" key="3">
    <source>
        <dbReference type="ARBA" id="ARBA00013011"/>
    </source>
</evidence>
<keyword evidence="5" id="KW-0311">Gluconate utilization</keyword>
<keyword evidence="4" id="KW-0560">Oxidoreductase</keyword>
<dbReference type="SUPFAM" id="SSF48179">
    <property type="entry name" value="6-phosphogluconate dehydrogenase C-terminal domain-like"/>
    <property type="match status" value="1"/>
</dbReference>
<dbReference type="Pfam" id="PF00393">
    <property type="entry name" value="6PGD"/>
    <property type="match status" value="1"/>
</dbReference>
<dbReference type="InterPro" id="IPR008927">
    <property type="entry name" value="6-PGluconate_DH-like_C_sf"/>
</dbReference>
<dbReference type="UniPathway" id="UPA00115">
    <property type="reaction ID" value="UER00410"/>
</dbReference>
<keyword evidence="6" id="KW-0570">Pentose shunt</keyword>
<dbReference type="Proteomes" id="UP000289152">
    <property type="component" value="Unassembled WGS sequence"/>
</dbReference>
<dbReference type="STRING" id="5217.A0A4Q1BCF8"/>
<comment type="pathway">
    <text evidence="1">Carbohydrate degradation; pentose phosphate pathway; D-ribulose 5-phosphate from D-glucose 6-phosphate (oxidative stage): step 3/3.</text>
</comment>
<dbReference type="GO" id="GO:0019521">
    <property type="term" value="P:D-gluconate metabolic process"/>
    <property type="evidence" value="ECO:0007669"/>
    <property type="project" value="UniProtKB-KW"/>
</dbReference>
<dbReference type="OrthoDB" id="434986at2759"/>
<name>A0A4Q1BCF8_TREME</name>
<dbReference type="InterPro" id="IPR006115">
    <property type="entry name" value="6PGDH_NADP-bd"/>
</dbReference>
<dbReference type="InterPro" id="IPR013328">
    <property type="entry name" value="6PGD_dom2"/>
</dbReference>
<gene>
    <name evidence="8" type="ORF">M231_06231</name>
</gene>
<dbReference type="PANTHER" id="PTHR11811">
    <property type="entry name" value="6-PHOSPHOGLUCONATE DEHYDROGENASE"/>
    <property type="match status" value="1"/>
</dbReference>
<evidence type="ECO:0000256" key="4">
    <source>
        <dbReference type="ARBA" id="ARBA00023002"/>
    </source>
</evidence>
<dbReference type="Gene3D" id="3.40.50.720">
    <property type="entry name" value="NAD(P)-binding Rossmann-like Domain"/>
    <property type="match status" value="1"/>
</dbReference>
<dbReference type="Pfam" id="PF03446">
    <property type="entry name" value="NAD_binding_2"/>
    <property type="match status" value="1"/>
</dbReference>
<proteinExistence type="inferred from homology"/>
<evidence type="ECO:0000259" key="7">
    <source>
        <dbReference type="SMART" id="SM01350"/>
    </source>
</evidence>
<dbReference type="EMBL" id="SDIL01000095">
    <property type="protein sequence ID" value="RXK36509.1"/>
    <property type="molecule type" value="Genomic_DNA"/>
</dbReference>
<keyword evidence="9" id="KW-1185">Reference proteome</keyword>
<feature type="domain" description="6-phosphogluconate dehydrogenase C-terminal" evidence="7">
    <location>
        <begin position="192"/>
        <end position="505"/>
    </location>
</feature>
<dbReference type="Gene3D" id="1.10.1040.10">
    <property type="entry name" value="N-(1-d-carboxylethyl)-l-norvaline Dehydrogenase, domain 2"/>
    <property type="match status" value="1"/>
</dbReference>
<dbReference type="SMART" id="SM01350">
    <property type="entry name" value="6PGD"/>
    <property type="match status" value="1"/>
</dbReference>
<evidence type="ECO:0000256" key="2">
    <source>
        <dbReference type="ARBA" id="ARBA00008419"/>
    </source>
</evidence>
<dbReference type="PRINTS" id="PR00076">
    <property type="entry name" value="6PGDHDRGNASE"/>
</dbReference>
<comment type="caution">
    <text evidence="8">The sequence shown here is derived from an EMBL/GenBank/DDBJ whole genome shotgun (WGS) entry which is preliminary data.</text>
</comment>
<evidence type="ECO:0000313" key="8">
    <source>
        <dbReference type="EMBL" id="RXK36509.1"/>
    </source>
</evidence>
<evidence type="ECO:0000313" key="9">
    <source>
        <dbReference type="Proteomes" id="UP000289152"/>
    </source>
</evidence>
<dbReference type="GO" id="GO:0006098">
    <property type="term" value="P:pentose-phosphate shunt"/>
    <property type="evidence" value="ECO:0007669"/>
    <property type="project" value="UniProtKB-UniPathway"/>
</dbReference>
<dbReference type="GO" id="GO:0004616">
    <property type="term" value="F:phosphogluconate dehydrogenase (decarboxylating) activity"/>
    <property type="evidence" value="ECO:0007669"/>
    <property type="project" value="UniProtKB-EC"/>
</dbReference>